<gene>
    <name evidence="1" type="ORF">KIN20_029777</name>
</gene>
<accession>A0AAD5R2X5</accession>
<proteinExistence type="predicted"/>
<evidence type="ECO:0000313" key="1">
    <source>
        <dbReference type="EMBL" id="KAJ1368608.1"/>
    </source>
</evidence>
<sequence>MEAKWWRTVRSAERSADFNMRMTRHVLSGINNLAHTVHRQGAPRRRAHGTR</sequence>
<organism evidence="1 2">
    <name type="scientific">Parelaphostrongylus tenuis</name>
    <name type="common">Meningeal worm</name>
    <dbReference type="NCBI Taxonomy" id="148309"/>
    <lineage>
        <taxon>Eukaryota</taxon>
        <taxon>Metazoa</taxon>
        <taxon>Ecdysozoa</taxon>
        <taxon>Nematoda</taxon>
        <taxon>Chromadorea</taxon>
        <taxon>Rhabditida</taxon>
        <taxon>Rhabditina</taxon>
        <taxon>Rhabditomorpha</taxon>
        <taxon>Strongyloidea</taxon>
        <taxon>Metastrongylidae</taxon>
        <taxon>Parelaphostrongylus</taxon>
    </lineage>
</organism>
<dbReference type="Proteomes" id="UP001196413">
    <property type="component" value="Unassembled WGS sequence"/>
</dbReference>
<name>A0AAD5R2X5_PARTN</name>
<reference evidence="1" key="1">
    <citation type="submission" date="2021-06" db="EMBL/GenBank/DDBJ databases">
        <title>Parelaphostrongylus tenuis whole genome reference sequence.</title>
        <authorList>
            <person name="Garwood T.J."/>
            <person name="Larsen P.A."/>
            <person name="Fountain-Jones N.M."/>
            <person name="Garbe J.R."/>
            <person name="Macchietto M.G."/>
            <person name="Kania S.A."/>
            <person name="Gerhold R.W."/>
            <person name="Richards J.E."/>
            <person name="Wolf T.M."/>
        </authorList>
    </citation>
    <scope>NUCLEOTIDE SEQUENCE</scope>
    <source>
        <strain evidence="1">MNPRO001-30</strain>
        <tissue evidence="1">Meninges</tissue>
    </source>
</reference>
<dbReference type="AlphaFoldDB" id="A0AAD5R2X5"/>
<dbReference type="EMBL" id="JAHQIW010006242">
    <property type="protein sequence ID" value="KAJ1368608.1"/>
    <property type="molecule type" value="Genomic_DNA"/>
</dbReference>
<evidence type="ECO:0000313" key="2">
    <source>
        <dbReference type="Proteomes" id="UP001196413"/>
    </source>
</evidence>
<comment type="caution">
    <text evidence="1">The sequence shown here is derived from an EMBL/GenBank/DDBJ whole genome shotgun (WGS) entry which is preliminary data.</text>
</comment>
<protein>
    <submittedName>
        <fullName evidence="1">Uncharacterized protein</fullName>
    </submittedName>
</protein>
<keyword evidence="2" id="KW-1185">Reference proteome</keyword>